<accession>A0AAV2QET6</accession>
<proteinExistence type="predicted"/>
<dbReference type="Proteomes" id="UP001497623">
    <property type="component" value="Unassembled WGS sequence"/>
</dbReference>
<dbReference type="AlphaFoldDB" id="A0AAV2QET6"/>
<keyword evidence="2" id="KW-1185">Reference proteome</keyword>
<comment type="caution">
    <text evidence="1">The sequence shown here is derived from an EMBL/GenBank/DDBJ whole genome shotgun (WGS) entry which is preliminary data.</text>
</comment>
<protein>
    <submittedName>
        <fullName evidence="1">Uncharacterized protein</fullName>
    </submittedName>
</protein>
<evidence type="ECO:0000313" key="2">
    <source>
        <dbReference type="Proteomes" id="UP001497623"/>
    </source>
</evidence>
<evidence type="ECO:0000313" key="1">
    <source>
        <dbReference type="EMBL" id="CAL4082077.1"/>
    </source>
</evidence>
<sequence length="114" mass="11979">MSFLNTCSTLSNTEKLKRALKIGIYSTSVKLSAIPTIGFKVSSSPSNFLINILISESLLALKSLIRLVFRILMDNLCTLSALAIIGSTAAGCTVTATGFCTPGIILIASIKPAI</sequence>
<organism evidence="1 2">
    <name type="scientific">Meganyctiphanes norvegica</name>
    <name type="common">Northern krill</name>
    <name type="synonym">Thysanopoda norvegica</name>
    <dbReference type="NCBI Taxonomy" id="48144"/>
    <lineage>
        <taxon>Eukaryota</taxon>
        <taxon>Metazoa</taxon>
        <taxon>Ecdysozoa</taxon>
        <taxon>Arthropoda</taxon>
        <taxon>Crustacea</taxon>
        <taxon>Multicrustacea</taxon>
        <taxon>Malacostraca</taxon>
        <taxon>Eumalacostraca</taxon>
        <taxon>Eucarida</taxon>
        <taxon>Euphausiacea</taxon>
        <taxon>Euphausiidae</taxon>
        <taxon>Meganyctiphanes</taxon>
    </lineage>
</organism>
<dbReference type="EMBL" id="CAXKWB010006211">
    <property type="protein sequence ID" value="CAL4082077.1"/>
    <property type="molecule type" value="Genomic_DNA"/>
</dbReference>
<reference evidence="1 2" key="1">
    <citation type="submission" date="2024-05" db="EMBL/GenBank/DDBJ databases">
        <authorList>
            <person name="Wallberg A."/>
        </authorList>
    </citation>
    <scope>NUCLEOTIDE SEQUENCE [LARGE SCALE GENOMIC DNA]</scope>
</reference>
<name>A0AAV2QET6_MEGNR</name>
<gene>
    <name evidence="1" type="ORF">MNOR_LOCUS11692</name>
</gene>